<protein>
    <submittedName>
        <fullName evidence="1">Uncharacterized protein</fullName>
    </submittedName>
</protein>
<keyword evidence="2" id="KW-1185">Reference proteome</keyword>
<organism evidence="1 2">
    <name type="scientific">Conexivisphaera calida</name>
    <dbReference type="NCBI Taxonomy" id="1874277"/>
    <lineage>
        <taxon>Archaea</taxon>
        <taxon>Nitrososphaerota</taxon>
        <taxon>Conexivisphaeria</taxon>
        <taxon>Conexivisphaerales</taxon>
        <taxon>Conexivisphaeraceae</taxon>
        <taxon>Conexivisphaera</taxon>
    </lineage>
</organism>
<dbReference type="KEGG" id="ccai:NAS2_1024"/>
<sequence>MIYTTDPAVSIGAPLHVDEVPVPARFSPELAGILGSLGAPAYLYRADSREVARWIPVDGAGALFLWDPRPGDVEVVVPYGRYGPRKRIHVRVFSE</sequence>
<accession>A0A4P2VG18</accession>
<gene>
    <name evidence="1" type="ORF">NAS2_1024</name>
</gene>
<dbReference type="EMBL" id="AP018732">
    <property type="protein sequence ID" value="BBE42413.1"/>
    <property type="molecule type" value="Genomic_DNA"/>
</dbReference>
<dbReference type="Proteomes" id="UP000509448">
    <property type="component" value="Chromosome"/>
</dbReference>
<dbReference type="AlphaFoldDB" id="A0A4P2VG18"/>
<evidence type="ECO:0000313" key="1">
    <source>
        <dbReference type="EMBL" id="BBE42413.1"/>
    </source>
</evidence>
<reference evidence="1 2" key="1">
    <citation type="journal article" date="2019" name="ISME J.">
        <title>Isolation and characterization of a thermophilic sulfur- and iron-reducing thaumarchaeote from a terrestrial acidic hot spring.</title>
        <authorList>
            <person name="Kato S."/>
            <person name="Itoh T."/>
            <person name="Yuki M."/>
            <person name="Nagamori M."/>
            <person name="Ohnishi M."/>
            <person name="Uematsu K."/>
            <person name="Suzuki K."/>
            <person name="Takashina T."/>
            <person name="Ohkuma M."/>
        </authorList>
    </citation>
    <scope>NUCLEOTIDE SEQUENCE [LARGE SCALE GENOMIC DNA]</scope>
    <source>
        <strain evidence="1 2">NAS-02</strain>
    </source>
</reference>
<evidence type="ECO:0000313" key="2">
    <source>
        <dbReference type="Proteomes" id="UP000509448"/>
    </source>
</evidence>
<name>A0A4P2VG18_9ARCH</name>
<proteinExistence type="predicted"/>